<comment type="caution">
    <text evidence="1">The sequence shown here is derived from an EMBL/GenBank/DDBJ whole genome shotgun (WGS) entry which is preliminary data.</text>
</comment>
<proteinExistence type="predicted"/>
<sequence length="50" mass="5013">MRPFAGIAGPATLQLAREADACLTVDNWPAGAGLPFRSGEASRLAAATAA</sequence>
<reference evidence="1" key="1">
    <citation type="submission" date="2021-10" db="EMBL/GenBank/DDBJ databases">
        <authorList>
            <person name="Dean J.D."/>
            <person name="Kim M.K."/>
            <person name="Newey C.N."/>
            <person name="Stoker T.S."/>
            <person name="Thompson D.W."/>
            <person name="Grose J.H."/>
        </authorList>
    </citation>
    <scope>NUCLEOTIDE SEQUENCE</scope>
    <source>
        <strain evidence="1">BT635</strain>
    </source>
</reference>
<evidence type="ECO:0000313" key="1">
    <source>
        <dbReference type="EMBL" id="MCB2379204.1"/>
    </source>
</evidence>
<dbReference type="EMBL" id="JAJADQ010000008">
    <property type="protein sequence ID" value="MCB2379204.1"/>
    <property type="molecule type" value="Genomic_DNA"/>
</dbReference>
<dbReference type="Proteomes" id="UP001165297">
    <property type="component" value="Unassembled WGS sequence"/>
</dbReference>
<evidence type="ECO:0000313" key="2">
    <source>
        <dbReference type="Proteomes" id="UP001165297"/>
    </source>
</evidence>
<protein>
    <submittedName>
        <fullName evidence="1">Uncharacterized protein</fullName>
    </submittedName>
</protein>
<organism evidence="1 2">
    <name type="scientific">Hymenobacter nitidus</name>
    <dbReference type="NCBI Taxonomy" id="2880929"/>
    <lineage>
        <taxon>Bacteria</taxon>
        <taxon>Pseudomonadati</taxon>
        <taxon>Bacteroidota</taxon>
        <taxon>Cytophagia</taxon>
        <taxon>Cytophagales</taxon>
        <taxon>Hymenobacteraceae</taxon>
        <taxon>Hymenobacter</taxon>
    </lineage>
</organism>
<accession>A0ABS8AI84</accession>
<keyword evidence="2" id="KW-1185">Reference proteome</keyword>
<gene>
    <name evidence="1" type="ORF">LGH70_16515</name>
</gene>
<name>A0ABS8AI84_9BACT</name>